<accession>F8FJV7</accession>
<feature type="transmembrane region" description="Helical" evidence="6">
    <location>
        <begin position="132"/>
        <end position="153"/>
    </location>
</feature>
<dbReference type="GO" id="GO:0005886">
    <property type="term" value="C:plasma membrane"/>
    <property type="evidence" value="ECO:0007669"/>
    <property type="project" value="UniProtKB-SubCell"/>
</dbReference>
<protein>
    <submittedName>
        <fullName evidence="8">Binding-protein-dependent transport systems inner membrane component</fullName>
    </submittedName>
</protein>
<evidence type="ECO:0000259" key="7">
    <source>
        <dbReference type="PROSITE" id="PS50928"/>
    </source>
</evidence>
<feature type="transmembrane region" description="Helical" evidence="6">
    <location>
        <begin position="220"/>
        <end position="238"/>
    </location>
</feature>
<keyword evidence="5 6" id="KW-0472">Membrane</keyword>
<dbReference type="PANTHER" id="PTHR43496:SF1">
    <property type="entry name" value="POLYGALACTURONAN_RHAMNOGALACTURONAN TRANSPORT SYSTEM PERMEASE PROTEIN YTEP"/>
    <property type="match status" value="1"/>
</dbReference>
<keyword evidence="3 6" id="KW-0812">Transmembrane</keyword>
<comment type="subcellular location">
    <subcellularLocation>
        <location evidence="6">Cell membrane</location>
        <topology evidence="6">Multi-pass membrane protein</topology>
    </subcellularLocation>
    <subcellularLocation>
        <location evidence="1">Membrane</location>
        <topology evidence="1">Multi-pass membrane protein</topology>
    </subcellularLocation>
</comment>
<feature type="transmembrane region" description="Helical" evidence="6">
    <location>
        <begin position="173"/>
        <end position="199"/>
    </location>
</feature>
<keyword evidence="4 6" id="KW-1133">Transmembrane helix</keyword>
<feature type="domain" description="ABC transmembrane type-1" evidence="7">
    <location>
        <begin position="86"/>
        <end position="301"/>
    </location>
</feature>
<evidence type="ECO:0000313" key="8">
    <source>
        <dbReference type="EMBL" id="AEI43438.1"/>
    </source>
</evidence>
<comment type="similarity">
    <text evidence="6">Belongs to the binding-protein-dependent transport system permease family.</text>
</comment>
<proteinExistence type="inferred from homology"/>
<dbReference type="CDD" id="cd06261">
    <property type="entry name" value="TM_PBP2"/>
    <property type="match status" value="1"/>
</dbReference>
<evidence type="ECO:0000256" key="1">
    <source>
        <dbReference type="ARBA" id="ARBA00004141"/>
    </source>
</evidence>
<organism evidence="8 9">
    <name type="scientific">Paenibacillus mucilaginosus (strain KNP414)</name>
    <dbReference type="NCBI Taxonomy" id="1036673"/>
    <lineage>
        <taxon>Bacteria</taxon>
        <taxon>Bacillati</taxon>
        <taxon>Bacillota</taxon>
        <taxon>Bacilli</taxon>
        <taxon>Bacillales</taxon>
        <taxon>Paenibacillaceae</taxon>
        <taxon>Paenibacillus</taxon>
    </lineage>
</organism>
<evidence type="ECO:0000313" key="9">
    <source>
        <dbReference type="Proteomes" id="UP000006620"/>
    </source>
</evidence>
<dbReference type="PATRIC" id="fig|1036673.3.peg.4529"/>
<dbReference type="Gene3D" id="1.10.3720.10">
    <property type="entry name" value="MetI-like"/>
    <property type="match status" value="1"/>
</dbReference>
<dbReference type="KEGG" id="pms:KNP414_04913"/>
<reference evidence="8 9" key="2">
    <citation type="journal article" date="2013" name="Genome Announc.">
        <title>Genome Sequence of Growth-Improving Paenibacillus mucilaginosus Strain KNP414.</title>
        <authorList>
            <person name="Lu J.J."/>
            <person name="Wang J.F."/>
            <person name="Hu X.F."/>
        </authorList>
    </citation>
    <scope>NUCLEOTIDE SEQUENCE [LARGE SCALE GENOMIC DNA]</scope>
    <source>
        <strain evidence="8 9">KNP414</strain>
    </source>
</reference>
<evidence type="ECO:0000256" key="4">
    <source>
        <dbReference type="ARBA" id="ARBA00022989"/>
    </source>
</evidence>
<evidence type="ECO:0000256" key="5">
    <source>
        <dbReference type="ARBA" id="ARBA00023136"/>
    </source>
</evidence>
<dbReference type="Pfam" id="PF00528">
    <property type="entry name" value="BPD_transp_1"/>
    <property type="match status" value="1"/>
</dbReference>
<dbReference type="PANTHER" id="PTHR43496">
    <property type="entry name" value="PROTEIN LPLB"/>
    <property type="match status" value="1"/>
</dbReference>
<dbReference type="SUPFAM" id="SSF161098">
    <property type="entry name" value="MetI-like"/>
    <property type="match status" value="1"/>
</dbReference>
<dbReference type="Proteomes" id="UP000006620">
    <property type="component" value="Chromosome"/>
</dbReference>
<feature type="transmembrane region" description="Helical" evidence="6">
    <location>
        <begin position="90"/>
        <end position="111"/>
    </location>
</feature>
<dbReference type="AlphaFoldDB" id="F8FJV7"/>
<reference evidence="9" key="1">
    <citation type="submission" date="2011-06" db="EMBL/GenBank/DDBJ databases">
        <title>Complete genome sequence of Paenibacillus mucilaginosus KNP414.</title>
        <authorList>
            <person name="Wang J."/>
            <person name="Hu S."/>
            <person name="Hu X."/>
            <person name="Zhang B."/>
            <person name="Dong D."/>
            <person name="Zhang S."/>
            <person name="Zhao K."/>
            <person name="Wu D."/>
        </authorList>
    </citation>
    <scope>NUCLEOTIDE SEQUENCE [LARGE SCALE GENOMIC DNA]</scope>
    <source>
        <strain evidence="9">KNP414</strain>
    </source>
</reference>
<feature type="transmembrane region" description="Helical" evidence="6">
    <location>
        <begin position="280"/>
        <end position="301"/>
    </location>
</feature>
<evidence type="ECO:0000256" key="3">
    <source>
        <dbReference type="ARBA" id="ARBA00022692"/>
    </source>
</evidence>
<dbReference type="GO" id="GO:0055085">
    <property type="term" value="P:transmembrane transport"/>
    <property type="evidence" value="ECO:0007669"/>
    <property type="project" value="InterPro"/>
</dbReference>
<dbReference type="PROSITE" id="PS50928">
    <property type="entry name" value="ABC_TM1"/>
    <property type="match status" value="1"/>
</dbReference>
<dbReference type="InterPro" id="IPR035906">
    <property type="entry name" value="MetI-like_sf"/>
</dbReference>
<evidence type="ECO:0000256" key="6">
    <source>
        <dbReference type="RuleBase" id="RU363032"/>
    </source>
</evidence>
<evidence type="ECO:0000256" key="2">
    <source>
        <dbReference type="ARBA" id="ARBA00022448"/>
    </source>
</evidence>
<keyword evidence="2 6" id="KW-0813">Transport</keyword>
<dbReference type="EMBL" id="CP002869">
    <property type="protein sequence ID" value="AEI43438.1"/>
    <property type="molecule type" value="Genomic_DNA"/>
</dbReference>
<name>F8FJV7_PAEMK</name>
<gene>
    <name evidence="8" type="ordered locus">KNP414_04913</name>
</gene>
<dbReference type="InterPro" id="IPR000515">
    <property type="entry name" value="MetI-like"/>
</dbReference>
<feature type="transmembrane region" description="Helical" evidence="6">
    <location>
        <begin position="25"/>
        <end position="44"/>
    </location>
</feature>
<sequence>MLRSSRPAAGLLPARRLGANLRQYWDLYLIMVPGILYFLIFKYLPMWGVIIAFKDYSVFAGFAASDWVGLDHFRRMLDDPQFYLVFRNTVLISLYKLFWGFPGPIILALLLNEIRSMLYKRTIQTLAYLPHFLSWIIIGGIMVNLLSPATGAVNGMLKWLGFEPVFFLADPGWFRSLLVISDIWKEVGWGAIIYLAALAGVDPQLYEAAVMDGAGKWKQLVHVTLPSILTTIIVLFLLRLGHVLDVGFEQVFVLYNSMVYDVGDVIETYVYRVGIGQSEFSYSTAVGLLKSVISLILVVIVNKAVKRTGQEGIY</sequence>
<dbReference type="HOGENOM" id="CLU_016047_0_1_9"/>